<keyword evidence="5" id="KW-0548">Nucleotidyltransferase</keyword>
<evidence type="ECO:0000259" key="8">
    <source>
        <dbReference type="Pfam" id="PF01087"/>
    </source>
</evidence>
<sequence>MKDSQVVYDFVSLAIESGGWMRLDRVYLQNKIAEMIGCGEIVDTRNQISNLSTEELCHSLVKIAKKNKPDCYQTDKDIEFLSQSLMDILTPPPSVVNAMFAKKFETSAVEATNYFYWLNQVSGYISGEEHEYDSEEEGICPICFCNEGVFVHESDYLKKTRRFIRLNLENESWGYQLNPTKKEVEEGIFFTEAHTYLFMNDYLLDRMTDIVSLYKHYELRYSSSNSFKGHSYLIGRRPQKNRLVNCHQTLPFFKDSLLSYNKLGQQELVVQTTHAKDLWLIVSYVFSLTVSLKKGLYATDFEYDLLKSDNTYQLIITIKDDSREKSKENWQHTIELLTNELEVRY</sequence>
<reference evidence="9 10" key="1">
    <citation type="submission" date="2017-05" db="EMBL/GenBank/DDBJ databases">
        <title>Vagococcus spp. assemblies.</title>
        <authorList>
            <person name="Gulvik C.A."/>
        </authorList>
    </citation>
    <scope>NUCLEOTIDE SEQUENCE [LARGE SCALE GENOMIC DNA]</scope>
    <source>
        <strain evidence="9 10">SS1994</strain>
    </source>
</reference>
<dbReference type="RefSeq" id="WP_125958216.1">
    <property type="nucleotide sequence ID" value="NZ_JAQEJV010000022.1"/>
</dbReference>
<gene>
    <name evidence="9" type="ORF">CBF36_09475</name>
</gene>
<evidence type="ECO:0000256" key="1">
    <source>
        <dbReference type="ARBA" id="ARBA00001107"/>
    </source>
</evidence>
<evidence type="ECO:0000313" key="10">
    <source>
        <dbReference type="Proteomes" id="UP000288490"/>
    </source>
</evidence>
<proteinExistence type="predicted"/>
<evidence type="ECO:0000256" key="3">
    <source>
        <dbReference type="ARBA" id="ARBA00022490"/>
    </source>
</evidence>
<evidence type="ECO:0000256" key="6">
    <source>
        <dbReference type="ARBA" id="ARBA00023144"/>
    </source>
</evidence>
<protein>
    <recommendedName>
        <fullName evidence="8">Galactose-1-phosphate uridyl transferase N-terminal domain-containing protein</fullName>
    </recommendedName>
</protein>
<keyword evidence="3" id="KW-0963">Cytoplasm</keyword>
<dbReference type="GO" id="GO:0005737">
    <property type="term" value="C:cytoplasm"/>
    <property type="evidence" value="ECO:0007669"/>
    <property type="project" value="InterPro"/>
</dbReference>
<evidence type="ECO:0000256" key="2">
    <source>
        <dbReference type="ARBA" id="ARBA00004947"/>
    </source>
</evidence>
<dbReference type="PANTHER" id="PTHR39191">
    <property type="entry name" value="GALACTOSE-1-PHOSPHATE URIDYLYLTRANSFERASE"/>
    <property type="match status" value="1"/>
</dbReference>
<dbReference type="InterPro" id="IPR005849">
    <property type="entry name" value="GalP_Utransf_N"/>
</dbReference>
<comment type="catalytic activity">
    <reaction evidence="1">
        <text>alpha-D-galactose 1-phosphate + UDP-alpha-D-glucose = alpha-D-glucose 1-phosphate + UDP-alpha-D-galactose</text>
        <dbReference type="Rhea" id="RHEA:13989"/>
        <dbReference type="ChEBI" id="CHEBI:58336"/>
        <dbReference type="ChEBI" id="CHEBI:58601"/>
        <dbReference type="ChEBI" id="CHEBI:58885"/>
        <dbReference type="ChEBI" id="CHEBI:66914"/>
        <dbReference type="EC" id="2.7.7.12"/>
    </reaction>
</comment>
<dbReference type="Proteomes" id="UP000288490">
    <property type="component" value="Unassembled WGS sequence"/>
</dbReference>
<evidence type="ECO:0000256" key="5">
    <source>
        <dbReference type="ARBA" id="ARBA00022695"/>
    </source>
</evidence>
<name>A0A429ZE16_9ENTE</name>
<dbReference type="PANTHER" id="PTHR39191:SF1">
    <property type="entry name" value="DUF4922 DOMAIN-CONTAINING PROTEIN"/>
    <property type="match status" value="1"/>
</dbReference>
<evidence type="ECO:0000256" key="7">
    <source>
        <dbReference type="ARBA" id="ARBA00023277"/>
    </source>
</evidence>
<evidence type="ECO:0000256" key="4">
    <source>
        <dbReference type="ARBA" id="ARBA00022679"/>
    </source>
</evidence>
<dbReference type="GO" id="GO:0008108">
    <property type="term" value="F:UDP-glucose:hexose-1-phosphate uridylyltransferase activity"/>
    <property type="evidence" value="ECO:0007669"/>
    <property type="project" value="UniProtKB-EC"/>
</dbReference>
<dbReference type="InterPro" id="IPR000766">
    <property type="entry name" value="GalP_uridyl_Trfase_II"/>
</dbReference>
<keyword evidence="10" id="KW-1185">Reference proteome</keyword>
<comment type="caution">
    <text evidence="9">The sequence shown here is derived from an EMBL/GenBank/DDBJ whole genome shotgun (WGS) entry which is preliminary data.</text>
</comment>
<accession>A0A429ZE16</accession>
<comment type="pathway">
    <text evidence="2">Carbohydrate metabolism; galactose metabolism.</text>
</comment>
<keyword evidence="6" id="KW-0299">Galactose metabolism</keyword>
<evidence type="ECO:0000313" key="9">
    <source>
        <dbReference type="EMBL" id="RST91942.1"/>
    </source>
</evidence>
<feature type="domain" description="Galactose-1-phosphate uridyl transferase N-terminal" evidence="8">
    <location>
        <begin position="24"/>
        <end position="132"/>
    </location>
</feature>
<organism evidence="9 10">
    <name type="scientific">Vagococcus bubulae</name>
    <dbReference type="NCBI Taxonomy" id="1977868"/>
    <lineage>
        <taxon>Bacteria</taxon>
        <taxon>Bacillati</taxon>
        <taxon>Bacillota</taxon>
        <taxon>Bacilli</taxon>
        <taxon>Lactobacillales</taxon>
        <taxon>Enterococcaceae</taxon>
        <taxon>Vagococcus</taxon>
    </lineage>
</organism>
<keyword evidence="7" id="KW-0119">Carbohydrate metabolism</keyword>
<dbReference type="GO" id="GO:0006012">
    <property type="term" value="P:galactose metabolic process"/>
    <property type="evidence" value="ECO:0007669"/>
    <property type="project" value="UniProtKB-KW"/>
</dbReference>
<dbReference type="Pfam" id="PF01087">
    <property type="entry name" value="GalP_UDP_transf"/>
    <property type="match status" value="1"/>
</dbReference>
<dbReference type="OrthoDB" id="2200206at2"/>
<dbReference type="EMBL" id="NGJT01000019">
    <property type="protein sequence ID" value="RST91942.1"/>
    <property type="molecule type" value="Genomic_DNA"/>
</dbReference>
<dbReference type="AlphaFoldDB" id="A0A429ZE16"/>
<keyword evidence="4" id="KW-0808">Transferase</keyword>